<dbReference type="Proteomes" id="UP000075880">
    <property type="component" value="Unassembled WGS sequence"/>
</dbReference>
<keyword evidence="3" id="KW-1185">Reference proteome</keyword>
<dbReference type="EnsemblMetazoa" id="ENSAATROPT006537">
    <property type="protein sequence ID" value="ENSAATROPP005904"/>
    <property type="gene ID" value="ENSAATROPG005309"/>
</dbReference>
<reference evidence="2" key="1">
    <citation type="submission" date="2024-04" db="UniProtKB">
        <authorList>
            <consortium name="EnsemblMetazoa"/>
        </authorList>
    </citation>
    <scope>IDENTIFICATION</scope>
    <source>
        <strain evidence="2">EBRO</strain>
    </source>
</reference>
<dbReference type="AlphaFoldDB" id="A0AAG5D4U6"/>
<proteinExistence type="predicted"/>
<sequence>MVVSMASLIILLTSSTTNWSRNFAHLFSTFVPNDTPPPPLPILVRDILLLPAWSESNRDPQVSNHFHFVALHDKLQSFSDK</sequence>
<keyword evidence="1" id="KW-0732">Signal</keyword>
<feature type="chain" id="PRO_5042467908" description="Secreted protein" evidence="1">
    <location>
        <begin position="21"/>
        <end position="81"/>
    </location>
</feature>
<evidence type="ECO:0000313" key="3">
    <source>
        <dbReference type="Proteomes" id="UP000075880"/>
    </source>
</evidence>
<evidence type="ECO:0008006" key="4">
    <source>
        <dbReference type="Google" id="ProtNLM"/>
    </source>
</evidence>
<accession>A0AAG5D4U6</accession>
<evidence type="ECO:0000256" key="1">
    <source>
        <dbReference type="SAM" id="SignalP"/>
    </source>
</evidence>
<evidence type="ECO:0000313" key="2">
    <source>
        <dbReference type="EnsemblMetazoa" id="ENSAATROPP005904"/>
    </source>
</evidence>
<feature type="signal peptide" evidence="1">
    <location>
        <begin position="1"/>
        <end position="20"/>
    </location>
</feature>
<organism evidence="2 3">
    <name type="scientific">Anopheles atroparvus</name>
    <name type="common">European mosquito</name>
    <dbReference type="NCBI Taxonomy" id="41427"/>
    <lineage>
        <taxon>Eukaryota</taxon>
        <taxon>Metazoa</taxon>
        <taxon>Ecdysozoa</taxon>
        <taxon>Arthropoda</taxon>
        <taxon>Hexapoda</taxon>
        <taxon>Insecta</taxon>
        <taxon>Pterygota</taxon>
        <taxon>Neoptera</taxon>
        <taxon>Endopterygota</taxon>
        <taxon>Diptera</taxon>
        <taxon>Nematocera</taxon>
        <taxon>Culicoidea</taxon>
        <taxon>Culicidae</taxon>
        <taxon>Anophelinae</taxon>
        <taxon>Anopheles</taxon>
    </lineage>
</organism>
<name>A0AAG5D4U6_ANOAO</name>
<protein>
    <recommendedName>
        <fullName evidence="4">Secreted protein</fullName>
    </recommendedName>
</protein>